<comment type="similarity">
    <text evidence="1">Belongs to the sigma-70 factor family. ECF subfamily.</text>
</comment>
<dbReference type="InterPro" id="IPR053812">
    <property type="entry name" value="HTH_Sigma70_ECF-like"/>
</dbReference>
<dbReference type="Gene3D" id="1.10.10.10">
    <property type="entry name" value="Winged helix-like DNA-binding domain superfamily/Winged helix DNA-binding domain"/>
    <property type="match status" value="1"/>
</dbReference>
<dbReference type="InterPro" id="IPR013325">
    <property type="entry name" value="RNA_pol_sigma_r2"/>
</dbReference>
<dbReference type="PANTHER" id="PTHR43133:SF39">
    <property type="entry name" value="SIMILAR TO RNA POLYMERASE SIGMA-E FACTOR"/>
    <property type="match status" value="1"/>
</dbReference>
<evidence type="ECO:0000256" key="2">
    <source>
        <dbReference type="ARBA" id="ARBA00023015"/>
    </source>
</evidence>
<comment type="caution">
    <text evidence="7">The sequence shown here is derived from an EMBL/GenBank/DDBJ whole genome shotgun (WGS) entry which is preliminary data.</text>
</comment>
<keyword evidence="2" id="KW-0805">Transcription regulation</keyword>
<protein>
    <submittedName>
        <fullName evidence="7">RNA polymerase sigma factor (TIGR02999 family)</fullName>
    </submittedName>
</protein>
<dbReference type="NCBIfam" id="TIGR02999">
    <property type="entry name" value="Sig-70_X6"/>
    <property type="match status" value="1"/>
</dbReference>
<reference evidence="7 8" key="1">
    <citation type="journal article" date="2015" name="Stand. Genomic Sci.">
        <title>Genomic Encyclopedia of Bacterial and Archaeal Type Strains, Phase III: the genomes of soil and plant-associated and newly described type strains.</title>
        <authorList>
            <person name="Whitman W.B."/>
            <person name="Woyke T."/>
            <person name="Klenk H.P."/>
            <person name="Zhou Y."/>
            <person name="Lilburn T.G."/>
            <person name="Beck B.J."/>
            <person name="De Vos P."/>
            <person name="Vandamme P."/>
            <person name="Eisen J.A."/>
            <person name="Garrity G."/>
            <person name="Hugenholtz P."/>
            <person name="Kyrpides N.C."/>
        </authorList>
    </citation>
    <scope>NUCLEOTIDE SEQUENCE [LARGE SCALE GENOMIC DNA]</scope>
    <source>
        <strain evidence="7 8">A3</strain>
    </source>
</reference>
<keyword evidence="8" id="KW-1185">Reference proteome</keyword>
<dbReference type="SUPFAM" id="SSF88946">
    <property type="entry name" value="Sigma2 domain of RNA polymerase sigma factors"/>
    <property type="match status" value="1"/>
</dbReference>
<evidence type="ECO:0000259" key="6">
    <source>
        <dbReference type="Pfam" id="PF07638"/>
    </source>
</evidence>
<proteinExistence type="inferred from homology"/>
<sequence length="222" mass="24852">MPRARMHAQGRGRRRRPAPRLASRGAARYVRGMGSARDDGVTQWLHRWQEGDAQALERLLPLVYADLRRIATGVLGATPGHATLQTTALVHDVLLRLLGRAPAQFENTAHLLNASARMMRQVLVDRARKAHSDKRGGGWLRDGFEAALELPIPESTDLVALDLALNELESAHERMAKVVELRYFVGLEVDEIAAALGVNERTARRDWAAAREWLRERLERPA</sequence>
<feature type="domain" description="RNA polymerase sigma-70 ECF-like HTH" evidence="6">
    <location>
        <begin position="41"/>
        <end position="218"/>
    </location>
</feature>
<dbReference type="Proteomes" id="UP000294862">
    <property type="component" value="Unassembled WGS sequence"/>
</dbReference>
<evidence type="ECO:0000256" key="3">
    <source>
        <dbReference type="ARBA" id="ARBA00023082"/>
    </source>
</evidence>
<evidence type="ECO:0000256" key="4">
    <source>
        <dbReference type="ARBA" id="ARBA00023163"/>
    </source>
</evidence>
<gene>
    <name evidence="7" type="ORF">EV148_103321</name>
</gene>
<dbReference type="AlphaFoldDB" id="A0A4R2IAB4"/>
<name>A0A4R2IAB4_9GAMM</name>
<evidence type="ECO:0000256" key="1">
    <source>
        <dbReference type="ARBA" id="ARBA00010641"/>
    </source>
</evidence>
<dbReference type="InterPro" id="IPR036388">
    <property type="entry name" value="WH-like_DNA-bd_sf"/>
</dbReference>
<dbReference type="GO" id="GO:0006352">
    <property type="term" value="P:DNA-templated transcription initiation"/>
    <property type="evidence" value="ECO:0007669"/>
    <property type="project" value="InterPro"/>
</dbReference>
<evidence type="ECO:0000256" key="5">
    <source>
        <dbReference type="SAM" id="MobiDB-lite"/>
    </source>
</evidence>
<dbReference type="InterPro" id="IPR011517">
    <property type="entry name" value="RNA_pol_sigma70_ECF-like"/>
</dbReference>
<dbReference type="InterPro" id="IPR013324">
    <property type="entry name" value="RNA_pol_sigma_r3/r4-like"/>
</dbReference>
<feature type="compositionally biased region" description="Basic residues" evidence="5">
    <location>
        <begin position="1"/>
        <end position="18"/>
    </location>
</feature>
<evidence type="ECO:0000313" key="7">
    <source>
        <dbReference type="EMBL" id="TCO41401.1"/>
    </source>
</evidence>
<dbReference type="PANTHER" id="PTHR43133">
    <property type="entry name" value="RNA POLYMERASE ECF-TYPE SIGMA FACTO"/>
    <property type="match status" value="1"/>
</dbReference>
<evidence type="ECO:0000313" key="8">
    <source>
        <dbReference type="Proteomes" id="UP000294862"/>
    </source>
</evidence>
<dbReference type="GO" id="GO:0016987">
    <property type="term" value="F:sigma factor activity"/>
    <property type="evidence" value="ECO:0007669"/>
    <property type="project" value="UniProtKB-KW"/>
</dbReference>
<organism evidence="7 8">
    <name type="scientific">Dokdonella fugitiva</name>
    <dbReference type="NCBI Taxonomy" id="328517"/>
    <lineage>
        <taxon>Bacteria</taxon>
        <taxon>Pseudomonadati</taxon>
        <taxon>Pseudomonadota</taxon>
        <taxon>Gammaproteobacteria</taxon>
        <taxon>Lysobacterales</taxon>
        <taxon>Rhodanobacteraceae</taxon>
        <taxon>Dokdonella</taxon>
    </lineage>
</organism>
<dbReference type="SUPFAM" id="SSF88659">
    <property type="entry name" value="Sigma3 and sigma4 domains of RNA polymerase sigma factors"/>
    <property type="match status" value="1"/>
</dbReference>
<keyword evidence="4" id="KW-0804">Transcription</keyword>
<accession>A0A4R2IAB4</accession>
<feature type="region of interest" description="Disordered" evidence="5">
    <location>
        <begin position="1"/>
        <end position="24"/>
    </location>
</feature>
<keyword evidence="3" id="KW-0731">Sigma factor</keyword>
<dbReference type="EMBL" id="SLWQ01000003">
    <property type="protein sequence ID" value="TCO41401.1"/>
    <property type="molecule type" value="Genomic_DNA"/>
</dbReference>
<dbReference type="InterPro" id="IPR039425">
    <property type="entry name" value="RNA_pol_sigma-70-like"/>
</dbReference>
<dbReference type="Pfam" id="PF07638">
    <property type="entry name" value="Sigma70_ECF"/>
    <property type="match status" value="1"/>
</dbReference>